<reference evidence="4 5" key="1">
    <citation type="submission" date="2018-07" db="EMBL/GenBank/DDBJ databases">
        <title>Genomic Encyclopedia of Type Strains, Phase IV (KMG-IV): sequencing the most valuable type-strain genomes for metagenomic binning, comparative biology and taxonomic classification.</title>
        <authorList>
            <person name="Goeker M."/>
        </authorList>
    </citation>
    <scope>NUCLEOTIDE SEQUENCE [LARGE SCALE GENOMIC DNA]</scope>
    <source>
        <strain evidence="4 5">DSM 21410</strain>
    </source>
</reference>
<protein>
    <submittedName>
        <fullName evidence="4">Saccharopine dehydrogenase-like NADP-dependent oxidoreductase</fullName>
    </submittedName>
</protein>
<dbReference type="Gene3D" id="3.30.360.10">
    <property type="entry name" value="Dihydrodipicolinate Reductase, domain 2"/>
    <property type="match status" value="1"/>
</dbReference>
<dbReference type="PANTHER" id="PTHR11133:SF22">
    <property type="entry name" value="ALPHA-AMINOADIPIC SEMIALDEHYDE SYNTHASE, MITOCHONDRIAL"/>
    <property type="match status" value="1"/>
</dbReference>
<dbReference type="InterPro" id="IPR032095">
    <property type="entry name" value="Sacchrp_dh-like_C"/>
</dbReference>
<dbReference type="SUPFAM" id="SSF51735">
    <property type="entry name" value="NAD(P)-binding Rossmann-fold domains"/>
    <property type="match status" value="1"/>
</dbReference>
<dbReference type="PANTHER" id="PTHR11133">
    <property type="entry name" value="SACCHAROPINE DEHYDROGENASE"/>
    <property type="match status" value="1"/>
</dbReference>
<evidence type="ECO:0000313" key="4">
    <source>
        <dbReference type="EMBL" id="RCX04939.1"/>
    </source>
</evidence>
<feature type="domain" description="Saccharopine dehydrogenase-like C-terminal" evidence="3">
    <location>
        <begin position="126"/>
        <end position="440"/>
    </location>
</feature>
<dbReference type="Pfam" id="PF16653">
    <property type="entry name" value="Sacchrp_dh_C"/>
    <property type="match status" value="1"/>
</dbReference>
<name>A0A369A6N5_9FLAO</name>
<dbReference type="SUPFAM" id="SSF55347">
    <property type="entry name" value="Glyceraldehyde-3-phosphate dehydrogenase-like, C-terminal domain"/>
    <property type="match status" value="1"/>
</dbReference>
<dbReference type="EMBL" id="QPJS01000001">
    <property type="protein sequence ID" value="RCX04939.1"/>
    <property type="molecule type" value="Genomic_DNA"/>
</dbReference>
<sequence>MKTVLIIGAGRSTLSLINYMLNIAEQKNWKIQVADLDLSLVHEKIADNPRAEALQVDVTDEISRVRAIAGADLVISMLPADMHVPVAVDCIALRKHLVTASYVSEGMQQLHQRAVDAGVILMNEVGVDPGIDHISAKKVIDHITGLGGRMLIFESFTGGLPAPESDDNPWHYKFSWNPRNVVLAGSGGAVKFIQEGQYKYIPYHMVFRRTELIDIENYGRFEGYANRDSLRYRSVYGLDDIPTIYRGTLRRPGFCRAWDIFVKLGMTDDSYLMEKAHTLTRRQFLNSFLAYHPTDSVELKLMHYMNIPQDQADLLEKFSYLGLFEDIPLPEKALEKPTPARILQAILEEKWQMKPGDRDMIVMWHKFGFELHGRRRMITSHMVFKGVDHRNTAMAHTVGIPVAIAARLIMEGKILKTGVQIPTTPQIYEPMLDELKTYGITFTEREVPYRI</sequence>
<gene>
    <name evidence="4" type="ORF">DES35_101218</name>
</gene>
<accession>A0A369A6N5</accession>
<dbReference type="InterPro" id="IPR051168">
    <property type="entry name" value="AASS"/>
</dbReference>
<dbReference type="RefSeq" id="WP_037357776.1">
    <property type="nucleotide sequence ID" value="NZ_BHZF01000001.1"/>
</dbReference>
<keyword evidence="5" id="KW-1185">Reference proteome</keyword>
<evidence type="ECO:0000313" key="5">
    <source>
        <dbReference type="Proteomes" id="UP000253517"/>
    </source>
</evidence>
<feature type="domain" description="Saccharopine dehydrogenase NADP binding" evidence="2">
    <location>
        <begin position="4"/>
        <end position="122"/>
    </location>
</feature>
<evidence type="ECO:0000259" key="2">
    <source>
        <dbReference type="Pfam" id="PF03435"/>
    </source>
</evidence>
<keyword evidence="1" id="KW-0560">Oxidoreductase</keyword>
<dbReference type="Proteomes" id="UP000253517">
    <property type="component" value="Unassembled WGS sequence"/>
</dbReference>
<organism evidence="4 5">
    <name type="scientific">Schleiferia thermophila</name>
    <dbReference type="NCBI Taxonomy" id="884107"/>
    <lineage>
        <taxon>Bacteria</taxon>
        <taxon>Pseudomonadati</taxon>
        <taxon>Bacteroidota</taxon>
        <taxon>Flavobacteriia</taxon>
        <taxon>Flavobacteriales</taxon>
        <taxon>Schleiferiaceae</taxon>
        <taxon>Schleiferia</taxon>
    </lineage>
</organism>
<dbReference type="GO" id="GO:0019878">
    <property type="term" value="P:lysine biosynthetic process via aminoadipic acid"/>
    <property type="evidence" value="ECO:0007669"/>
    <property type="project" value="TreeGrafter"/>
</dbReference>
<dbReference type="AlphaFoldDB" id="A0A369A6N5"/>
<proteinExistence type="predicted"/>
<evidence type="ECO:0000259" key="3">
    <source>
        <dbReference type="Pfam" id="PF16653"/>
    </source>
</evidence>
<dbReference type="Gene3D" id="1.10.1870.10">
    <property type="entry name" value="Domain 3, Saccharopine reductase"/>
    <property type="match status" value="1"/>
</dbReference>
<dbReference type="InterPro" id="IPR036291">
    <property type="entry name" value="NAD(P)-bd_dom_sf"/>
</dbReference>
<comment type="caution">
    <text evidence="4">The sequence shown here is derived from an EMBL/GenBank/DDBJ whole genome shotgun (WGS) entry which is preliminary data.</text>
</comment>
<dbReference type="GO" id="GO:0004753">
    <property type="term" value="F:saccharopine dehydrogenase activity"/>
    <property type="evidence" value="ECO:0007669"/>
    <property type="project" value="TreeGrafter"/>
</dbReference>
<dbReference type="GO" id="GO:0005737">
    <property type="term" value="C:cytoplasm"/>
    <property type="evidence" value="ECO:0007669"/>
    <property type="project" value="TreeGrafter"/>
</dbReference>
<evidence type="ECO:0000256" key="1">
    <source>
        <dbReference type="ARBA" id="ARBA00023002"/>
    </source>
</evidence>
<dbReference type="Pfam" id="PF03435">
    <property type="entry name" value="Sacchrp_dh_NADP"/>
    <property type="match status" value="1"/>
</dbReference>
<dbReference type="Gene3D" id="3.40.50.720">
    <property type="entry name" value="NAD(P)-binding Rossmann-like Domain"/>
    <property type="match status" value="1"/>
</dbReference>
<dbReference type="InterPro" id="IPR005097">
    <property type="entry name" value="Sacchrp_dh_NADP-bd"/>
</dbReference>